<dbReference type="GeneID" id="109000680"/>
<evidence type="ECO:0000313" key="2">
    <source>
        <dbReference type="RefSeq" id="XP_018833193.1"/>
    </source>
</evidence>
<dbReference type="STRING" id="51240.A0A2I4FNI3"/>
<dbReference type="RefSeq" id="XP_018833193.1">
    <property type="nucleotide sequence ID" value="XM_018977648.2"/>
</dbReference>
<dbReference type="Proteomes" id="UP000235220">
    <property type="component" value="Chromosome 15"/>
</dbReference>
<dbReference type="Gene3D" id="1.25.40.20">
    <property type="entry name" value="Ankyrin repeat-containing domain"/>
    <property type="match status" value="2"/>
</dbReference>
<dbReference type="OrthoDB" id="784923at2759"/>
<dbReference type="KEGG" id="jre:109000680"/>
<organism evidence="1 2">
    <name type="scientific">Juglans regia</name>
    <name type="common">English walnut</name>
    <dbReference type="NCBI Taxonomy" id="51240"/>
    <lineage>
        <taxon>Eukaryota</taxon>
        <taxon>Viridiplantae</taxon>
        <taxon>Streptophyta</taxon>
        <taxon>Embryophyta</taxon>
        <taxon>Tracheophyta</taxon>
        <taxon>Spermatophyta</taxon>
        <taxon>Magnoliopsida</taxon>
        <taxon>eudicotyledons</taxon>
        <taxon>Gunneridae</taxon>
        <taxon>Pentapetalae</taxon>
        <taxon>rosids</taxon>
        <taxon>fabids</taxon>
        <taxon>Fagales</taxon>
        <taxon>Juglandaceae</taxon>
        <taxon>Juglans</taxon>
    </lineage>
</organism>
<dbReference type="PROSITE" id="PS50297">
    <property type="entry name" value="ANK_REP_REGION"/>
    <property type="match status" value="1"/>
</dbReference>
<dbReference type="Pfam" id="PF13962">
    <property type="entry name" value="PGG"/>
    <property type="match status" value="1"/>
</dbReference>
<dbReference type="InterPro" id="IPR036770">
    <property type="entry name" value="Ankyrin_rpt-contain_sf"/>
</dbReference>
<accession>A0A2I4FNI3</accession>
<dbReference type="PANTHER" id="PTHR24177:SF103">
    <property type="entry name" value="PGG DOMAIN-CONTAINING PROTEIN"/>
    <property type="match status" value="1"/>
</dbReference>
<dbReference type="Pfam" id="PF12796">
    <property type="entry name" value="Ank_2"/>
    <property type="match status" value="1"/>
</dbReference>
<dbReference type="SUPFAM" id="SSF48403">
    <property type="entry name" value="Ankyrin repeat"/>
    <property type="match status" value="1"/>
</dbReference>
<protein>
    <submittedName>
        <fullName evidence="2">Uncharacterized protein LOC109000680</fullName>
    </submittedName>
</protein>
<dbReference type="PROSITE" id="PS50088">
    <property type="entry name" value="ANK_REPEAT"/>
    <property type="match status" value="1"/>
</dbReference>
<dbReference type="InterPro" id="IPR026961">
    <property type="entry name" value="PGG_dom"/>
</dbReference>
<dbReference type="SUPFAM" id="SSF140860">
    <property type="entry name" value="Pseudo ankyrin repeat-like"/>
    <property type="match status" value="1"/>
</dbReference>
<sequence>MSSMDPEMLIKRSLDQQISRDLLKKAMMGQWNEVVEIYKKEAWTHKEKITRSGETALHIAVSDGQKEIVKELIEVIKSQTDDQNHAKEAVSVENKQGNTALHLAASKKEPSMCKSIAEVNSSLVGCRNHEGETPFFLAAFHGKKRAFLCLHQICAKTNQVGYYYSARKDGNTTLHCAINGEHFDLAYQIIHLYPDLANWANKKGLYPLHILAAKPSAFRSGKPLGAIWHRAIYNRIVVDELKPELQPDLEDDIPNNHPRRELTGFVNPFSWKHMFACLVPKPRGTNGTGEGIHDDDELDHYTYPTTVIDINLSREYYSGTHHDHGGIFSRFFKFAYSKTMWIISWSMVITSWFLYIFTSQFMGMLLLPFGIKGYSRRRRMEHAIRSSYYVKQKHTWAVQIMNILLERTTDLYQAGFETWANVGEHGDRINDHESNERSRAEGVSLADQDRETPILTAAKYGVIEMVERILELYPIAIYDVTSVTNKNIVLLAVEKRQIHVYQLLLQKTIPRDSVFGHVDEDGNSALHLAANLPPNTPGMIPGLQMLWEIKWYQFVKDSMPPYFFPLHNKENKTPIEMFTKNHRKLVRSGGKWLSRTSNSSSVVATLIASVAFATATTIPGGLTQDCGTTMYGNQPAFSIFAISSLLAVFFSVASVVMFFTLISSHYEARDFSSNLPKKLLMSLMTLFIGITSLLISFCVAHFFLLQDKQNNEAWVLYAVVVASVIYLTIKNSSVFLNLMRVTFSDVPERLYEDDV</sequence>
<dbReference type="GO" id="GO:0016020">
    <property type="term" value="C:membrane"/>
    <property type="evidence" value="ECO:0000318"/>
    <property type="project" value="GO_Central"/>
</dbReference>
<dbReference type="PANTHER" id="PTHR24177">
    <property type="entry name" value="CASKIN"/>
    <property type="match status" value="1"/>
</dbReference>
<proteinExistence type="predicted"/>
<dbReference type="SMART" id="SM00248">
    <property type="entry name" value="ANK"/>
    <property type="match status" value="6"/>
</dbReference>
<dbReference type="Gramene" id="Jr15_13380_p1">
    <property type="protein sequence ID" value="cds.Jr15_13380_p1"/>
    <property type="gene ID" value="Jr15_13380"/>
</dbReference>
<evidence type="ECO:0000313" key="1">
    <source>
        <dbReference type="Proteomes" id="UP000235220"/>
    </source>
</evidence>
<dbReference type="InterPro" id="IPR002110">
    <property type="entry name" value="Ankyrin_rpt"/>
</dbReference>
<name>A0A2I4FNI3_JUGRE</name>
<dbReference type="AlphaFoldDB" id="A0A2I4FNI3"/>
<gene>
    <name evidence="2" type="primary">LOC109000680</name>
</gene>
<keyword evidence="1" id="KW-1185">Reference proteome</keyword>
<reference evidence="2" key="1">
    <citation type="submission" date="2025-08" db="UniProtKB">
        <authorList>
            <consortium name="RefSeq"/>
        </authorList>
    </citation>
    <scope>IDENTIFICATION</scope>
    <source>
        <tissue evidence="2">Leaves</tissue>
    </source>
</reference>